<dbReference type="EMBL" id="JACJVP010000011">
    <property type="protein sequence ID" value="MBB6670804.1"/>
    <property type="molecule type" value="Genomic_DNA"/>
</dbReference>
<evidence type="ECO:0000256" key="7">
    <source>
        <dbReference type="ARBA" id="ARBA00044951"/>
    </source>
</evidence>
<dbReference type="Gene3D" id="2.60.120.10">
    <property type="entry name" value="Jelly Rolls"/>
    <property type="match status" value="1"/>
</dbReference>
<comment type="caution">
    <text evidence="9">The sequence shown here is derived from an EMBL/GenBank/DDBJ whole genome shotgun (WGS) entry which is preliminary data.</text>
</comment>
<proteinExistence type="inferred from homology"/>
<protein>
    <recommendedName>
        <fullName evidence="8">D-lyxose ketol-isomerase</fullName>
        <ecNumber evidence="8">5.3.1.15</ecNumber>
    </recommendedName>
</protein>
<comment type="cofactor">
    <cofactor evidence="1">
        <name>Mn(2+)</name>
        <dbReference type="ChEBI" id="CHEBI:29035"/>
    </cofactor>
</comment>
<evidence type="ECO:0000256" key="5">
    <source>
        <dbReference type="ARBA" id="ARBA00023277"/>
    </source>
</evidence>
<dbReference type="InterPro" id="IPR014710">
    <property type="entry name" value="RmlC-like_jellyroll"/>
</dbReference>
<evidence type="ECO:0000256" key="1">
    <source>
        <dbReference type="ARBA" id="ARBA00001936"/>
    </source>
</evidence>
<evidence type="ECO:0000256" key="6">
    <source>
        <dbReference type="ARBA" id="ARBA00044907"/>
    </source>
</evidence>
<sequence length="177" mass="20147">MGVNVQEMQQKVDQFLSERGIVLTPHEMGKIEIAELGLDEYETTGLALLTYVNNDRYCAKELVLLPKQTCPEHKHPPLSPSNPGKMETFRCRWGEVFLYVEGDPAHQPKAVVPESSKPYYTVFHEIVLRPGDQYDIPPNTFHWFQAGDQGAIITEFSSACNDETDVFIDPRIIRIPK</sequence>
<accession>A0A7X0RRA2</accession>
<dbReference type="RefSeq" id="WP_185142285.1">
    <property type="nucleotide sequence ID" value="NZ_JACJVP010000011.1"/>
</dbReference>
<comment type="catalytic activity">
    <reaction evidence="6">
        <text>D-lyxose = D-xylulose</text>
        <dbReference type="Rhea" id="RHEA:14201"/>
        <dbReference type="ChEBI" id="CHEBI:16789"/>
        <dbReference type="ChEBI" id="CHEBI:17140"/>
        <dbReference type="EC" id="5.3.1.15"/>
    </reaction>
</comment>
<dbReference type="Proteomes" id="UP000547209">
    <property type="component" value="Unassembled WGS sequence"/>
</dbReference>
<dbReference type="Pfam" id="PF07385">
    <property type="entry name" value="Lyx_isomer"/>
    <property type="match status" value="1"/>
</dbReference>
<name>A0A7X0RRA2_9BACL</name>
<dbReference type="CDD" id="cd20308">
    <property type="entry name" value="cupin_YdaE"/>
    <property type="match status" value="1"/>
</dbReference>
<dbReference type="InterPro" id="IPR010864">
    <property type="entry name" value="D-lyxose_isomer"/>
</dbReference>
<reference evidence="9 10" key="1">
    <citation type="submission" date="2020-08" db="EMBL/GenBank/DDBJ databases">
        <title>Cohnella phylogeny.</title>
        <authorList>
            <person name="Dunlap C."/>
        </authorList>
    </citation>
    <scope>NUCLEOTIDE SEQUENCE [LARGE SCALE GENOMIC DNA]</scope>
    <source>
        <strain evidence="9 10">DSM 28246</strain>
    </source>
</reference>
<dbReference type="EC" id="5.3.1.15" evidence="8"/>
<dbReference type="SUPFAM" id="SSF51182">
    <property type="entry name" value="RmlC-like cupins"/>
    <property type="match status" value="1"/>
</dbReference>
<comment type="similarity">
    <text evidence="7">Belongs to the D-lyxose ketol-isomerase family.</text>
</comment>
<dbReference type="InterPro" id="IPR011051">
    <property type="entry name" value="RmlC_Cupin_sf"/>
</dbReference>
<evidence type="ECO:0000256" key="8">
    <source>
        <dbReference type="ARBA" id="ARBA00044972"/>
    </source>
</evidence>
<dbReference type="GO" id="GO:0047828">
    <property type="term" value="F:D-lyxose ketol-isomerase activity"/>
    <property type="evidence" value="ECO:0007669"/>
    <property type="project" value="UniProtKB-EC"/>
</dbReference>
<keyword evidence="2" id="KW-0479">Metal-binding</keyword>
<organism evidence="9 10">
    <name type="scientific">Cohnella nanjingensis</name>
    <dbReference type="NCBI Taxonomy" id="1387779"/>
    <lineage>
        <taxon>Bacteria</taxon>
        <taxon>Bacillati</taxon>
        <taxon>Bacillota</taxon>
        <taxon>Bacilli</taxon>
        <taxon>Bacillales</taxon>
        <taxon>Paenibacillaceae</taxon>
        <taxon>Cohnella</taxon>
    </lineage>
</organism>
<evidence type="ECO:0000256" key="4">
    <source>
        <dbReference type="ARBA" id="ARBA00023235"/>
    </source>
</evidence>
<keyword evidence="4 9" id="KW-0413">Isomerase</keyword>
<keyword evidence="10" id="KW-1185">Reference proteome</keyword>
<keyword evidence="5" id="KW-0119">Carbohydrate metabolism</keyword>
<evidence type="ECO:0000256" key="3">
    <source>
        <dbReference type="ARBA" id="ARBA00023211"/>
    </source>
</evidence>
<evidence type="ECO:0000313" key="10">
    <source>
        <dbReference type="Proteomes" id="UP000547209"/>
    </source>
</evidence>
<evidence type="ECO:0000256" key="2">
    <source>
        <dbReference type="ARBA" id="ARBA00022723"/>
    </source>
</evidence>
<gene>
    <name evidence="9" type="ORF">H7C19_08900</name>
</gene>
<evidence type="ECO:0000313" key="9">
    <source>
        <dbReference type="EMBL" id="MBB6670804.1"/>
    </source>
</evidence>
<dbReference type="AlphaFoldDB" id="A0A7X0RRA2"/>
<keyword evidence="3" id="KW-0464">Manganese</keyword>
<dbReference type="GO" id="GO:0046872">
    <property type="term" value="F:metal ion binding"/>
    <property type="evidence" value="ECO:0007669"/>
    <property type="project" value="UniProtKB-KW"/>
</dbReference>